<evidence type="ECO:0000313" key="7">
    <source>
        <dbReference type="Proteomes" id="UP000053424"/>
    </source>
</evidence>
<feature type="transmembrane region" description="Helical" evidence="5">
    <location>
        <begin position="242"/>
        <end position="265"/>
    </location>
</feature>
<feature type="transmembrane region" description="Helical" evidence="5">
    <location>
        <begin position="408"/>
        <end position="428"/>
    </location>
</feature>
<dbReference type="HOGENOM" id="CLU_013661_5_0_1"/>
<evidence type="ECO:0008006" key="8">
    <source>
        <dbReference type="Google" id="ProtNLM"/>
    </source>
</evidence>
<dbReference type="AlphaFoldDB" id="A0A0C3C0T8"/>
<dbReference type="PANTHER" id="PTHR11785:SF498">
    <property type="entry name" value="HIGH-AFFINITY METHIONINE PERMEASE"/>
    <property type="match status" value="1"/>
</dbReference>
<keyword evidence="4 5" id="KW-0472">Membrane</keyword>
<gene>
    <name evidence="6" type="ORF">M413DRAFT_77300</name>
</gene>
<evidence type="ECO:0000256" key="4">
    <source>
        <dbReference type="ARBA" id="ARBA00023136"/>
    </source>
</evidence>
<sequence>MPKRQIGVVSAVFIIFNRLIGTGIFATPSTILKFSGSIGLSLSLWILGSVIAAAGMQVYIIWGSALPYNGGEKNYLEYLFRRPKQLITSIYAANAVLLAYGAANSLVFAEYTLASFSSASSPSSAIFSPVRVVAFICLTGVLALHGLHIPAGIRLQNLLGFMKIGILLIIVGTGFIALSGNLQEGVPRPGNFDSWELIWAGSTTGGSALCTCLYNIIYCFIGFSNVNYALSEVHNPARTLRIAGPLSIIVVTIFYLLCNVAYYAAASKEEITSSGRLVAALLFKNVWGPRAERVLNAFIALSALGNVLSVSFSQGRVNQALGKEGVLPFSSFWASSWPAKAPLTGLGLHWAMCIIVIFAVPPGDAFNFIINMNSYPLAVINSVISFGLIYLAFPPDDSGPLFAPSSSLLFPALIFGCANIFLFVVPLIKPPPESEPYEHLPYWVHAMGGWCIFLVGALWWMWHYRGRP</sequence>
<dbReference type="Gene3D" id="1.20.1740.10">
    <property type="entry name" value="Amino acid/polyamine transporter I"/>
    <property type="match status" value="1"/>
</dbReference>
<dbReference type="PANTHER" id="PTHR11785">
    <property type="entry name" value="AMINO ACID TRANSPORTER"/>
    <property type="match status" value="1"/>
</dbReference>
<keyword evidence="7" id="KW-1185">Reference proteome</keyword>
<feature type="transmembrane region" description="Helical" evidence="5">
    <location>
        <begin position="372"/>
        <end position="393"/>
    </location>
</feature>
<evidence type="ECO:0000256" key="5">
    <source>
        <dbReference type="SAM" id="Phobius"/>
    </source>
</evidence>
<dbReference type="GO" id="GO:0016020">
    <property type="term" value="C:membrane"/>
    <property type="evidence" value="ECO:0007669"/>
    <property type="project" value="UniProtKB-SubCell"/>
</dbReference>
<feature type="transmembrane region" description="Helical" evidence="5">
    <location>
        <begin position="86"/>
        <end position="106"/>
    </location>
</feature>
<comment type="subcellular location">
    <subcellularLocation>
        <location evidence="1">Membrane</location>
        <topology evidence="1">Multi-pass membrane protein</topology>
    </subcellularLocation>
</comment>
<evidence type="ECO:0000256" key="2">
    <source>
        <dbReference type="ARBA" id="ARBA00022692"/>
    </source>
</evidence>
<evidence type="ECO:0000313" key="6">
    <source>
        <dbReference type="EMBL" id="KIM37286.1"/>
    </source>
</evidence>
<reference evidence="6 7" key="1">
    <citation type="submission" date="2014-04" db="EMBL/GenBank/DDBJ databases">
        <authorList>
            <consortium name="DOE Joint Genome Institute"/>
            <person name="Kuo A."/>
            <person name="Gay G."/>
            <person name="Dore J."/>
            <person name="Kohler A."/>
            <person name="Nagy L.G."/>
            <person name="Floudas D."/>
            <person name="Copeland A."/>
            <person name="Barry K.W."/>
            <person name="Cichocki N."/>
            <person name="Veneault-Fourrey C."/>
            <person name="LaButti K."/>
            <person name="Lindquist E.A."/>
            <person name="Lipzen A."/>
            <person name="Lundell T."/>
            <person name="Morin E."/>
            <person name="Murat C."/>
            <person name="Sun H."/>
            <person name="Tunlid A."/>
            <person name="Henrissat B."/>
            <person name="Grigoriev I.V."/>
            <person name="Hibbett D.S."/>
            <person name="Martin F."/>
            <person name="Nordberg H.P."/>
            <person name="Cantor M.N."/>
            <person name="Hua S.X."/>
        </authorList>
    </citation>
    <scope>NUCLEOTIDE SEQUENCE [LARGE SCALE GENOMIC DNA]</scope>
    <source>
        <strain evidence="7">h7</strain>
    </source>
</reference>
<feature type="transmembrane region" description="Helical" evidence="5">
    <location>
        <begin position="159"/>
        <end position="178"/>
    </location>
</feature>
<dbReference type="InterPro" id="IPR002293">
    <property type="entry name" value="AA/rel_permease1"/>
</dbReference>
<feature type="transmembrane region" description="Helical" evidence="5">
    <location>
        <begin position="440"/>
        <end position="462"/>
    </location>
</feature>
<keyword evidence="3 5" id="KW-1133">Transmembrane helix</keyword>
<dbReference type="STRING" id="686832.A0A0C3C0T8"/>
<organism evidence="6 7">
    <name type="scientific">Hebeloma cylindrosporum</name>
    <dbReference type="NCBI Taxonomy" id="76867"/>
    <lineage>
        <taxon>Eukaryota</taxon>
        <taxon>Fungi</taxon>
        <taxon>Dikarya</taxon>
        <taxon>Basidiomycota</taxon>
        <taxon>Agaricomycotina</taxon>
        <taxon>Agaricomycetes</taxon>
        <taxon>Agaricomycetidae</taxon>
        <taxon>Agaricales</taxon>
        <taxon>Agaricineae</taxon>
        <taxon>Hymenogastraceae</taxon>
        <taxon>Hebeloma</taxon>
    </lineage>
</organism>
<evidence type="ECO:0000256" key="3">
    <source>
        <dbReference type="ARBA" id="ARBA00022989"/>
    </source>
</evidence>
<dbReference type="GO" id="GO:0015179">
    <property type="term" value="F:L-amino acid transmembrane transporter activity"/>
    <property type="evidence" value="ECO:0007669"/>
    <property type="project" value="TreeGrafter"/>
</dbReference>
<dbReference type="EMBL" id="KN831798">
    <property type="protein sequence ID" value="KIM37286.1"/>
    <property type="molecule type" value="Genomic_DNA"/>
</dbReference>
<feature type="transmembrane region" description="Helical" evidence="5">
    <location>
        <begin position="341"/>
        <end position="360"/>
    </location>
</feature>
<protein>
    <recommendedName>
        <fullName evidence="8">Amino acid permease/ SLC12A domain-containing protein</fullName>
    </recommendedName>
</protein>
<name>A0A0C3C0T8_HEBCY</name>
<reference evidence="7" key="2">
    <citation type="submission" date="2015-01" db="EMBL/GenBank/DDBJ databases">
        <title>Evolutionary Origins and Diversification of the Mycorrhizal Mutualists.</title>
        <authorList>
            <consortium name="DOE Joint Genome Institute"/>
            <consortium name="Mycorrhizal Genomics Consortium"/>
            <person name="Kohler A."/>
            <person name="Kuo A."/>
            <person name="Nagy L.G."/>
            <person name="Floudas D."/>
            <person name="Copeland A."/>
            <person name="Barry K.W."/>
            <person name="Cichocki N."/>
            <person name="Veneault-Fourrey C."/>
            <person name="LaButti K."/>
            <person name="Lindquist E.A."/>
            <person name="Lipzen A."/>
            <person name="Lundell T."/>
            <person name="Morin E."/>
            <person name="Murat C."/>
            <person name="Riley R."/>
            <person name="Ohm R."/>
            <person name="Sun H."/>
            <person name="Tunlid A."/>
            <person name="Henrissat B."/>
            <person name="Grigoriev I.V."/>
            <person name="Hibbett D.S."/>
            <person name="Martin F."/>
        </authorList>
    </citation>
    <scope>NUCLEOTIDE SEQUENCE [LARGE SCALE GENOMIC DNA]</scope>
    <source>
        <strain evidence="7">h7</strain>
    </source>
</reference>
<dbReference type="PIRSF" id="PIRSF006060">
    <property type="entry name" value="AA_transporter"/>
    <property type="match status" value="1"/>
</dbReference>
<dbReference type="InterPro" id="IPR050598">
    <property type="entry name" value="AminoAcid_Transporter"/>
</dbReference>
<keyword evidence="2 5" id="KW-0812">Transmembrane</keyword>
<dbReference type="Proteomes" id="UP000053424">
    <property type="component" value="Unassembled WGS sequence"/>
</dbReference>
<feature type="transmembrane region" description="Helical" evidence="5">
    <location>
        <begin position="42"/>
        <end position="65"/>
    </location>
</feature>
<accession>A0A0C3C0T8</accession>
<evidence type="ECO:0000256" key="1">
    <source>
        <dbReference type="ARBA" id="ARBA00004141"/>
    </source>
</evidence>
<feature type="transmembrane region" description="Helical" evidence="5">
    <location>
        <begin position="126"/>
        <end position="147"/>
    </location>
</feature>
<feature type="transmembrane region" description="Helical" evidence="5">
    <location>
        <begin position="198"/>
        <end position="221"/>
    </location>
</feature>
<dbReference type="Pfam" id="PF13520">
    <property type="entry name" value="AA_permease_2"/>
    <property type="match status" value="1"/>
</dbReference>
<proteinExistence type="predicted"/>
<dbReference type="OrthoDB" id="5982228at2759"/>